<dbReference type="PROSITE" id="PS51708">
    <property type="entry name" value="CHAD"/>
    <property type="match status" value="1"/>
</dbReference>
<organism evidence="3 4">
    <name type="scientific">Veronia pacifica</name>
    <dbReference type="NCBI Taxonomy" id="1080227"/>
    <lineage>
        <taxon>Bacteria</taxon>
        <taxon>Pseudomonadati</taxon>
        <taxon>Pseudomonadota</taxon>
        <taxon>Gammaproteobacteria</taxon>
        <taxon>Vibrionales</taxon>
        <taxon>Vibrionaceae</taxon>
        <taxon>Veronia</taxon>
    </lineage>
</organism>
<dbReference type="RefSeq" id="WP_068899568.1">
    <property type="nucleotide sequence ID" value="NZ_JBHUIF010000003.1"/>
</dbReference>
<dbReference type="Proteomes" id="UP000094936">
    <property type="component" value="Unassembled WGS sequence"/>
</dbReference>
<dbReference type="OrthoDB" id="3034217at2"/>
<dbReference type="PANTHER" id="PTHR39569:SF1">
    <property type="entry name" value="INORGANIC TRIPHOSPHATASE"/>
    <property type="match status" value="1"/>
</dbReference>
<dbReference type="InterPro" id="IPR007899">
    <property type="entry name" value="CHAD_dom"/>
</dbReference>
<evidence type="ECO:0000259" key="1">
    <source>
        <dbReference type="PROSITE" id="PS51707"/>
    </source>
</evidence>
<proteinExistence type="predicted"/>
<dbReference type="Pfam" id="PF01928">
    <property type="entry name" value="CYTH"/>
    <property type="match status" value="1"/>
</dbReference>
<dbReference type="InterPro" id="IPR033469">
    <property type="entry name" value="CYTH-like_dom_sf"/>
</dbReference>
<dbReference type="Pfam" id="PF05235">
    <property type="entry name" value="CHAD"/>
    <property type="match status" value="1"/>
</dbReference>
<name>A0A1C3EQ58_9GAMM</name>
<accession>A0A1C3EQ58</accession>
<feature type="domain" description="CHAD" evidence="2">
    <location>
        <begin position="220"/>
        <end position="485"/>
    </location>
</feature>
<dbReference type="Gene3D" id="2.40.320.10">
    <property type="entry name" value="Hypothetical Protein Pfu-838710-001"/>
    <property type="match status" value="1"/>
</dbReference>
<evidence type="ECO:0000259" key="2">
    <source>
        <dbReference type="PROSITE" id="PS51708"/>
    </source>
</evidence>
<protein>
    <submittedName>
        <fullName evidence="3">Adenylate cyclase</fullName>
    </submittedName>
</protein>
<dbReference type="PANTHER" id="PTHR39569">
    <property type="entry name" value="INORGANIC TRIPHOSPHATASE"/>
    <property type="match status" value="1"/>
</dbReference>
<dbReference type="GO" id="GO:0046872">
    <property type="term" value="F:metal ion binding"/>
    <property type="evidence" value="ECO:0007669"/>
    <property type="project" value="TreeGrafter"/>
</dbReference>
<dbReference type="InterPro" id="IPR023577">
    <property type="entry name" value="CYTH_domain"/>
</dbReference>
<evidence type="ECO:0000313" key="4">
    <source>
        <dbReference type="Proteomes" id="UP000094936"/>
    </source>
</evidence>
<dbReference type="CDD" id="cd07756">
    <property type="entry name" value="CYTH-like_Pase_CHAD"/>
    <property type="match status" value="1"/>
</dbReference>
<dbReference type="AlphaFoldDB" id="A0A1C3EQ58"/>
<dbReference type="GO" id="GO:0050355">
    <property type="term" value="F:inorganic triphosphate phosphatase activity"/>
    <property type="evidence" value="ECO:0007669"/>
    <property type="project" value="InterPro"/>
</dbReference>
<keyword evidence="4" id="KW-1185">Reference proteome</keyword>
<dbReference type="SMART" id="SM01118">
    <property type="entry name" value="CYTH"/>
    <property type="match status" value="1"/>
</dbReference>
<evidence type="ECO:0000313" key="3">
    <source>
        <dbReference type="EMBL" id="ODA35381.1"/>
    </source>
</evidence>
<dbReference type="InterPro" id="IPR039013">
    <property type="entry name" value="YgiF"/>
</dbReference>
<dbReference type="InterPro" id="IPR038186">
    <property type="entry name" value="CHAD_dom_sf"/>
</dbReference>
<feature type="domain" description="CYTH" evidence="1">
    <location>
        <begin position="2"/>
        <end position="204"/>
    </location>
</feature>
<reference evidence="3 4" key="1">
    <citation type="submission" date="2016-05" db="EMBL/GenBank/DDBJ databases">
        <title>Genomic Taxonomy of the Vibrionaceae.</title>
        <authorList>
            <person name="Gomez-Gil B."/>
            <person name="Enciso-Ibarra J."/>
        </authorList>
    </citation>
    <scope>NUCLEOTIDE SEQUENCE [LARGE SCALE GENOMIC DNA]</scope>
    <source>
        <strain evidence="3 4">CAIM 1920</strain>
    </source>
</reference>
<dbReference type="EMBL" id="LYBM01000004">
    <property type="protein sequence ID" value="ODA35381.1"/>
    <property type="molecule type" value="Genomic_DNA"/>
</dbReference>
<dbReference type="STRING" id="1080227.A8L45_04255"/>
<gene>
    <name evidence="3" type="ORF">A8L45_04255</name>
</gene>
<dbReference type="SUPFAM" id="SSF55154">
    <property type="entry name" value="CYTH-like phosphatases"/>
    <property type="match status" value="1"/>
</dbReference>
<sequence>METEIELKFFVSPDFSRHVRDKIVELKVLQHSHRNLGNIYYDTPDLQLRHSDIGLRVRRYDDVFVQTLKTAGRVVAGLHQRPEYNAELTGPTPDISLLPAEVWPDSIEPERLSSSLIPLFSTDFERQQWLVAMPDSSQIELAYDNGQVSTDQGGVDPISEVEIELKSGQTDAIFTLARELAEHGGLRLGNLSKAARGYRLFSGYEGDEVRQLPAVELQPDQSTEQAFIQILEHALEHWHYHEQIYVERPELPALQQICQAVALIRQALVLYGGLIPRRASALLRQELQWLEGELSWIDEAMAIERLLEDKAHFLRKLNSQKVLKKHLKKKYEALPERSALLELLHSSRYCNLLLDLSRWLLTQGWRPFLDERGSNKLAEPVKDFADKMLGQSWEELLEVFGTANEFDRYGYYDQQARLQRNLLTGTCIAALFDEERRSTFRLPWLDLLQGIEDLHLLEPVRALRPKIDSEDDAAQIDKWLRRKEESLLHAMQQSRFIGVGLTPYWYN</sequence>
<dbReference type="Gene3D" id="1.40.20.10">
    <property type="entry name" value="CHAD domain"/>
    <property type="match status" value="1"/>
</dbReference>
<dbReference type="PROSITE" id="PS51707">
    <property type="entry name" value="CYTH"/>
    <property type="match status" value="1"/>
</dbReference>
<comment type="caution">
    <text evidence="3">The sequence shown here is derived from an EMBL/GenBank/DDBJ whole genome shotgun (WGS) entry which is preliminary data.</text>
</comment>
<dbReference type="SMART" id="SM00880">
    <property type="entry name" value="CHAD"/>
    <property type="match status" value="1"/>
</dbReference>